<dbReference type="PRINTS" id="PR00039">
    <property type="entry name" value="HTHLYSR"/>
</dbReference>
<evidence type="ECO:0000256" key="2">
    <source>
        <dbReference type="ARBA" id="ARBA00023015"/>
    </source>
</evidence>
<evidence type="ECO:0000313" key="7">
    <source>
        <dbReference type="Proteomes" id="UP000183376"/>
    </source>
</evidence>
<dbReference type="InterPro" id="IPR005119">
    <property type="entry name" value="LysR_subst-bd"/>
</dbReference>
<dbReference type="EMBL" id="LT629701">
    <property type="protein sequence ID" value="SDM33214.1"/>
    <property type="molecule type" value="Genomic_DNA"/>
</dbReference>
<dbReference type="eggNOG" id="COG0583">
    <property type="taxonomic scope" value="Bacteria"/>
</dbReference>
<evidence type="ECO:0000256" key="1">
    <source>
        <dbReference type="ARBA" id="ARBA00009437"/>
    </source>
</evidence>
<keyword evidence="3 6" id="KW-0238">DNA-binding</keyword>
<accession>A0A1G9SCM1</accession>
<dbReference type="Gene3D" id="1.10.10.10">
    <property type="entry name" value="Winged helix-like DNA-binding domain superfamily/Winged helix DNA-binding domain"/>
    <property type="match status" value="1"/>
</dbReference>
<dbReference type="GO" id="GO:0003677">
    <property type="term" value="F:DNA binding"/>
    <property type="evidence" value="ECO:0007669"/>
    <property type="project" value="UniProtKB-KW"/>
</dbReference>
<gene>
    <name evidence="6" type="ORF">SAMN04489726_1071</name>
</gene>
<dbReference type="InterPro" id="IPR036388">
    <property type="entry name" value="WH-like_DNA-bd_sf"/>
</dbReference>
<proteinExistence type="inferred from homology"/>
<dbReference type="RefSeq" id="WP_030432177.1">
    <property type="nucleotide sequence ID" value="NZ_JOEF01000024.1"/>
</dbReference>
<dbReference type="Pfam" id="PF03466">
    <property type="entry name" value="LysR_substrate"/>
    <property type="match status" value="1"/>
</dbReference>
<dbReference type="PANTHER" id="PTHR30346">
    <property type="entry name" value="TRANSCRIPTIONAL DUAL REGULATOR HCAR-RELATED"/>
    <property type="match status" value="1"/>
</dbReference>
<reference evidence="6 7" key="1">
    <citation type="submission" date="2016-10" db="EMBL/GenBank/DDBJ databases">
        <authorList>
            <person name="de Groot N.N."/>
        </authorList>
    </citation>
    <scope>NUCLEOTIDE SEQUENCE [LARGE SCALE GENOMIC DNA]</scope>
    <source>
        <strain evidence="6 7">DSM 44149</strain>
    </source>
</reference>
<dbReference type="InterPro" id="IPR036390">
    <property type="entry name" value="WH_DNA-bd_sf"/>
</dbReference>
<keyword evidence="4" id="KW-0804">Transcription</keyword>
<dbReference type="GO" id="GO:0003700">
    <property type="term" value="F:DNA-binding transcription factor activity"/>
    <property type="evidence" value="ECO:0007669"/>
    <property type="project" value="InterPro"/>
</dbReference>
<dbReference type="AlphaFoldDB" id="A0A1G9SCM1"/>
<name>A0A1G9SCM1_ALLAB</name>
<comment type="similarity">
    <text evidence="1">Belongs to the LysR transcriptional regulatory family.</text>
</comment>
<evidence type="ECO:0000256" key="3">
    <source>
        <dbReference type="ARBA" id="ARBA00023125"/>
    </source>
</evidence>
<sequence length="318" mass="34446">MELDVHHLRLVRAIGETHSLSEAAVALGITQPAVSGKLKRLENALGQRLFERGRATAAVTPTPTGELLLNRIAAVLPLMEGLVRDIETRTRPNGSTMRVGGVCSPILGHLPGIVANRLPSGDGASLFDSDCPDLVTDLVAQRRLELGLIKEYPGFEAAVPSSVEAAVIAVDPTMVVLPEDHPLARQKVVRLEQLADDEWVLPVPDSSRFHEYFHHTCRAAGFDPRVRHIADNYSTTVAAVRSGTVGLSQAACEGHQQVAVRLLADEVLARRFLLLWHREGVAAAHAREVFADVTAAYWAECRASPVFSRYVARSSEAG</sequence>
<dbReference type="Proteomes" id="UP000183376">
    <property type="component" value="Chromosome I"/>
</dbReference>
<dbReference type="PANTHER" id="PTHR30346:SF30">
    <property type="entry name" value="SMALL NEUTRAL PROTEASE REGULATORY PROTEIN"/>
    <property type="match status" value="1"/>
</dbReference>
<evidence type="ECO:0000259" key="5">
    <source>
        <dbReference type="PROSITE" id="PS50931"/>
    </source>
</evidence>
<dbReference type="Gene3D" id="3.40.190.290">
    <property type="match status" value="1"/>
</dbReference>
<dbReference type="OrthoDB" id="3171102at2"/>
<organism evidence="6 7">
    <name type="scientific">Allokutzneria albata</name>
    <name type="common">Kibdelosporangium albatum</name>
    <dbReference type="NCBI Taxonomy" id="211114"/>
    <lineage>
        <taxon>Bacteria</taxon>
        <taxon>Bacillati</taxon>
        <taxon>Actinomycetota</taxon>
        <taxon>Actinomycetes</taxon>
        <taxon>Pseudonocardiales</taxon>
        <taxon>Pseudonocardiaceae</taxon>
        <taxon>Allokutzneria</taxon>
    </lineage>
</organism>
<dbReference type="GO" id="GO:0032993">
    <property type="term" value="C:protein-DNA complex"/>
    <property type="evidence" value="ECO:0007669"/>
    <property type="project" value="TreeGrafter"/>
</dbReference>
<dbReference type="SUPFAM" id="SSF46785">
    <property type="entry name" value="Winged helix' DNA-binding domain"/>
    <property type="match status" value="1"/>
</dbReference>
<dbReference type="PROSITE" id="PS50931">
    <property type="entry name" value="HTH_LYSR"/>
    <property type="match status" value="1"/>
</dbReference>
<keyword evidence="2" id="KW-0805">Transcription regulation</keyword>
<dbReference type="STRING" id="211114.SAMN04489726_1071"/>
<dbReference type="Pfam" id="PF00126">
    <property type="entry name" value="HTH_1"/>
    <property type="match status" value="1"/>
</dbReference>
<keyword evidence="7" id="KW-1185">Reference proteome</keyword>
<dbReference type="InterPro" id="IPR000847">
    <property type="entry name" value="LysR_HTH_N"/>
</dbReference>
<evidence type="ECO:0000313" key="6">
    <source>
        <dbReference type="EMBL" id="SDM33214.1"/>
    </source>
</evidence>
<dbReference type="SUPFAM" id="SSF53850">
    <property type="entry name" value="Periplasmic binding protein-like II"/>
    <property type="match status" value="1"/>
</dbReference>
<protein>
    <submittedName>
        <fullName evidence="6">DNA-binding transcriptional regulator, LysR family</fullName>
    </submittedName>
</protein>
<feature type="domain" description="HTH lysR-type" evidence="5">
    <location>
        <begin position="3"/>
        <end position="60"/>
    </location>
</feature>
<evidence type="ECO:0000256" key="4">
    <source>
        <dbReference type="ARBA" id="ARBA00023163"/>
    </source>
</evidence>